<dbReference type="eggNOG" id="KOG0017">
    <property type="taxonomic scope" value="Eukaryota"/>
</dbReference>
<proteinExistence type="predicted"/>
<dbReference type="GO" id="GO:0016301">
    <property type="term" value="F:kinase activity"/>
    <property type="evidence" value="ECO:0007669"/>
    <property type="project" value="UniProtKB-KW"/>
</dbReference>
<dbReference type="STRING" id="3641.A0A061FNT8"/>
<keyword evidence="2" id="KW-1185">Reference proteome</keyword>
<sequence>MFDKFKESMMKEFDMTDLGRLHYFLGLEMEKCIPVLTLADPSIKLDKDLKGKDVDGTYYKHIVRSLMYLTTTRLDIMYAVSLIIRYMDKPKQSYLLVAKRILRYLQGTTSHGLLYKKGENSMLIGFTDRDYAGDRDDRKSTTGFVFKLESNAISWSSKKQPIITLSTTEAKFVAATACACQSIWLKKLLKEIYCKQTEATPIYCDNSSAIKLSKNPVFLRRSKHIDVRYHFLRDLTRDGIIAVVYCKSEDQAADIFTKP</sequence>
<name>A0A061FNT8_THECC</name>
<dbReference type="AlphaFoldDB" id="A0A061FNT8"/>
<dbReference type="InParanoid" id="A0A061FNT8"/>
<keyword evidence="1" id="KW-0808">Transferase</keyword>
<dbReference type="Proteomes" id="UP000026915">
    <property type="component" value="Chromosome 10"/>
</dbReference>
<reference evidence="1 2" key="1">
    <citation type="journal article" date="2013" name="Genome Biol.">
        <title>The genome sequence of the most widely cultivated cacao type and its use to identify candidate genes regulating pod color.</title>
        <authorList>
            <person name="Motamayor J.C."/>
            <person name="Mockaitis K."/>
            <person name="Schmutz J."/>
            <person name="Haiminen N."/>
            <person name="Iii D.L."/>
            <person name="Cornejo O."/>
            <person name="Findley S.D."/>
            <person name="Zheng P."/>
            <person name="Utro F."/>
            <person name="Royaert S."/>
            <person name="Saski C."/>
            <person name="Jenkins J."/>
            <person name="Podicheti R."/>
            <person name="Zhao M."/>
            <person name="Scheffler B.E."/>
            <person name="Stack J.C."/>
            <person name="Feltus F.A."/>
            <person name="Mustiga G.M."/>
            <person name="Amores F."/>
            <person name="Phillips W."/>
            <person name="Marelli J.P."/>
            <person name="May G.D."/>
            <person name="Shapiro H."/>
            <person name="Ma J."/>
            <person name="Bustamante C.D."/>
            <person name="Schnell R.J."/>
            <person name="Main D."/>
            <person name="Gilbert D."/>
            <person name="Parida L."/>
            <person name="Kuhn D.N."/>
        </authorList>
    </citation>
    <scope>NUCLEOTIDE SEQUENCE [LARGE SCALE GENOMIC DNA]</scope>
    <source>
        <strain evidence="2">cv. Matina 1-6</strain>
    </source>
</reference>
<dbReference type="PANTHER" id="PTHR11439:SF517">
    <property type="entry name" value="CYSTEINE-RICH RLK (RECEPTOR-LIKE PROTEIN KINASE) 8"/>
    <property type="match status" value="1"/>
</dbReference>
<dbReference type="EMBL" id="CM001888">
    <property type="protein sequence ID" value="EOY18716.1"/>
    <property type="molecule type" value="Genomic_DNA"/>
</dbReference>
<dbReference type="PANTHER" id="PTHR11439">
    <property type="entry name" value="GAG-POL-RELATED RETROTRANSPOSON"/>
    <property type="match status" value="1"/>
</dbReference>
<evidence type="ECO:0000313" key="1">
    <source>
        <dbReference type="EMBL" id="EOY18716.1"/>
    </source>
</evidence>
<accession>A0A061FNT8</accession>
<dbReference type="Gramene" id="EOY18716">
    <property type="protein sequence ID" value="EOY18716"/>
    <property type="gene ID" value="TCM_043213"/>
</dbReference>
<evidence type="ECO:0000313" key="2">
    <source>
        <dbReference type="Proteomes" id="UP000026915"/>
    </source>
</evidence>
<protein>
    <submittedName>
        <fullName evidence="1">Cysteine-rich RLK (RECEPTOR-like protein kinase) 8</fullName>
    </submittedName>
</protein>
<gene>
    <name evidence="1" type="ORF">TCM_043213</name>
</gene>
<dbReference type="OMA" id="DETHWMA"/>
<organism evidence="1 2">
    <name type="scientific">Theobroma cacao</name>
    <name type="common">Cacao</name>
    <name type="synonym">Cocoa</name>
    <dbReference type="NCBI Taxonomy" id="3641"/>
    <lineage>
        <taxon>Eukaryota</taxon>
        <taxon>Viridiplantae</taxon>
        <taxon>Streptophyta</taxon>
        <taxon>Embryophyta</taxon>
        <taxon>Tracheophyta</taxon>
        <taxon>Spermatophyta</taxon>
        <taxon>Magnoliopsida</taxon>
        <taxon>eudicotyledons</taxon>
        <taxon>Gunneridae</taxon>
        <taxon>Pentapetalae</taxon>
        <taxon>rosids</taxon>
        <taxon>malvids</taxon>
        <taxon>Malvales</taxon>
        <taxon>Malvaceae</taxon>
        <taxon>Byttnerioideae</taxon>
        <taxon>Theobroma</taxon>
    </lineage>
</organism>
<dbReference type="CDD" id="cd09272">
    <property type="entry name" value="RNase_HI_RT_Ty1"/>
    <property type="match status" value="1"/>
</dbReference>
<dbReference type="HOGENOM" id="CLU_001650_6_0_1"/>
<keyword evidence="1" id="KW-0418">Kinase</keyword>